<dbReference type="GO" id="GO:0004519">
    <property type="term" value="F:endonuclease activity"/>
    <property type="evidence" value="ECO:0007669"/>
    <property type="project" value="InterPro"/>
</dbReference>
<dbReference type="GO" id="GO:0008270">
    <property type="term" value="F:zinc ion binding"/>
    <property type="evidence" value="ECO:0007669"/>
    <property type="project" value="InterPro"/>
</dbReference>
<evidence type="ECO:0000259" key="1">
    <source>
        <dbReference type="SMART" id="SM00507"/>
    </source>
</evidence>
<dbReference type="CDD" id="cd00085">
    <property type="entry name" value="HNHc"/>
    <property type="match status" value="1"/>
</dbReference>
<organism evidence="2">
    <name type="scientific">Siphoviridae sp. ct1TR2</name>
    <dbReference type="NCBI Taxonomy" id="2825309"/>
    <lineage>
        <taxon>Viruses</taxon>
        <taxon>Duplodnaviria</taxon>
        <taxon>Heunggongvirae</taxon>
        <taxon>Uroviricota</taxon>
        <taxon>Caudoviricetes</taxon>
    </lineage>
</organism>
<feature type="domain" description="HNH nuclease" evidence="1">
    <location>
        <begin position="48"/>
        <end position="110"/>
    </location>
</feature>
<evidence type="ECO:0000313" key="2">
    <source>
        <dbReference type="EMBL" id="DAD97635.1"/>
    </source>
</evidence>
<sequence length="130" mass="14844">MLKSCTYCGRIHDKKYICPQKKEALKKRQVKKKQGVSDFFHSSAKWTRKSKAIRERDHHLCQACLHGIDGAGIRYTHDGLEVHHIVPISEDYDLRLDDDNLITLCRECHEKAESGSITRAALQAAVETGR</sequence>
<name>A0A8S5NU70_9CAUD</name>
<dbReference type="InterPro" id="IPR003615">
    <property type="entry name" value="HNH_nuc"/>
</dbReference>
<protein>
    <submittedName>
        <fullName evidence="2">NinG recombination protein</fullName>
    </submittedName>
</protein>
<dbReference type="EMBL" id="BK015245">
    <property type="protein sequence ID" value="DAD97635.1"/>
    <property type="molecule type" value="Genomic_DNA"/>
</dbReference>
<reference evidence="2" key="1">
    <citation type="journal article" date="2021" name="Proc. Natl. Acad. Sci. U.S.A.">
        <title>A Catalog of Tens of Thousands of Viruses from Human Metagenomes Reveals Hidden Associations with Chronic Diseases.</title>
        <authorList>
            <person name="Tisza M.J."/>
            <person name="Buck C.B."/>
        </authorList>
    </citation>
    <scope>NUCLEOTIDE SEQUENCE</scope>
    <source>
        <strain evidence="2">Ct1TR2</strain>
    </source>
</reference>
<dbReference type="GO" id="GO:0003676">
    <property type="term" value="F:nucleic acid binding"/>
    <property type="evidence" value="ECO:0007669"/>
    <property type="project" value="InterPro"/>
</dbReference>
<dbReference type="Gene3D" id="1.10.30.50">
    <property type="match status" value="1"/>
</dbReference>
<proteinExistence type="predicted"/>
<dbReference type="SMART" id="SM00507">
    <property type="entry name" value="HNHc"/>
    <property type="match status" value="1"/>
</dbReference>
<dbReference type="InterPro" id="IPR002711">
    <property type="entry name" value="HNH"/>
</dbReference>
<accession>A0A8S5NU70</accession>
<dbReference type="Pfam" id="PF01844">
    <property type="entry name" value="HNH"/>
    <property type="match status" value="1"/>
</dbReference>